<proteinExistence type="predicted"/>
<evidence type="ECO:0000313" key="2">
    <source>
        <dbReference type="Proteomes" id="UP001627154"/>
    </source>
</evidence>
<dbReference type="AlphaFoldDB" id="A0ABD2X8X7"/>
<gene>
    <name evidence="1" type="ORF">TKK_005188</name>
</gene>
<name>A0ABD2X8X7_9HYME</name>
<dbReference type="EMBL" id="JBJJXI010000043">
    <property type="protein sequence ID" value="KAL3401841.1"/>
    <property type="molecule type" value="Genomic_DNA"/>
</dbReference>
<organism evidence="1 2">
    <name type="scientific">Trichogramma kaykai</name>
    <dbReference type="NCBI Taxonomy" id="54128"/>
    <lineage>
        <taxon>Eukaryota</taxon>
        <taxon>Metazoa</taxon>
        <taxon>Ecdysozoa</taxon>
        <taxon>Arthropoda</taxon>
        <taxon>Hexapoda</taxon>
        <taxon>Insecta</taxon>
        <taxon>Pterygota</taxon>
        <taxon>Neoptera</taxon>
        <taxon>Endopterygota</taxon>
        <taxon>Hymenoptera</taxon>
        <taxon>Apocrita</taxon>
        <taxon>Proctotrupomorpha</taxon>
        <taxon>Chalcidoidea</taxon>
        <taxon>Trichogrammatidae</taxon>
        <taxon>Trichogramma</taxon>
    </lineage>
</organism>
<sequence>MHAAAFGQEPQDVCHRVNLWTKCITANIALGHTRSVHYLGIELKQAVSVKNQITPELKCDTLTISASKTRHCCTTYSGVGCISGVEVRATN</sequence>
<accession>A0ABD2X8X7</accession>
<reference evidence="1 2" key="1">
    <citation type="journal article" date="2024" name="bioRxiv">
        <title>A reference genome for Trichogramma kaykai: A tiny desert-dwelling parasitoid wasp with competing sex-ratio distorters.</title>
        <authorList>
            <person name="Culotta J."/>
            <person name="Lindsey A.R."/>
        </authorList>
    </citation>
    <scope>NUCLEOTIDE SEQUENCE [LARGE SCALE GENOMIC DNA]</scope>
    <source>
        <strain evidence="1 2">KSX58</strain>
    </source>
</reference>
<comment type="caution">
    <text evidence="1">The sequence shown here is derived from an EMBL/GenBank/DDBJ whole genome shotgun (WGS) entry which is preliminary data.</text>
</comment>
<keyword evidence="2" id="KW-1185">Reference proteome</keyword>
<evidence type="ECO:0000313" key="1">
    <source>
        <dbReference type="EMBL" id="KAL3401841.1"/>
    </source>
</evidence>
<dbReference type="Proteomes" id="UP001627154">
    <property type="component" value="Unassembled WGS sequence"/>
</dbReference>
<protein>
    <submittedName>
        <fullName evidence="1">Uncharacterized protein</fullName>
    </submittedName>
</protein>